<comment type="caution">
    <text evidence="4">The sequence shown here is derived from an EMBL/GenBank/DDBJ whole genome shotgun (WGS) entry which is preliminary data.</text>
</comment>
<dbReference type="PROSITE" id="PS50935">
    <property type="entry name" value="SSB"/>
    <property type="match status" value="1"/>
</dbReference>
<dbReference type="HAMAP" id="MF_00984">
    <property type="entry name" value="SSB"/>
    <property type="match status" value="1"/>
</dbReference>
<dbReference type="InterPro" id="IPR012340">
    <property type="entry name" value="NA-bd_OB-fold"/>
</dbReference>
<dbReference type="InterPro" id="IPR000424">
    <property type="entry name" value="Primosome_PriB/ssb"/>
</dbReference>
<keyword evidence="1 2" id="KW-0238">DNA-binding</keyword>
<dbReference type="CDD" id="cd04496">
    <property type="entry name" value="SSB_OBF"/>
    <property type="match status" value="1"/>
</dbReference>
<dbReference type="InterPro" id="IPR011344">
    <property type="entry name" value="ssDNA-bd"/>
</dbReference>
<evidence type="ECO:0000313" key="5">
    <source>
        <dbReference type="Proteomes" id="UP001596138"/>
    </source>
</evidence>
<keyword evidence="5" id="KW-1185">Reference proteome</keyword>
<protein>
    <recommendedName>
        <fullName evidence="2 3">Single-stranded DNA-binding protein</fullName>
        <shortName evidence="2">SSB</shortName>
    </recommendedName>
</protein>
<dbReference type="EMBL" id="JBHSTI010000008">
    <property type="protein sequence ID" value="MFC6239145.1"/>
    <property type="molecule type" value="Genomic_DNA"/>
</dbReference>
<reference evidence="5" key="1">
    <citation type="journal article" date="2019" name="Int. J. Syst. Evol. Microbiol.">
        <title>The Global Catalogue of Microorganisms (GCM) 10K type strain sequencing project: providing services to taxonomists for standard genome sequencing and annotation.</title>
        <authorList>
            <consortium name="The Broad Institute Genomics Platform"/>
            <consortium name="The Broad Institute Genome Sequencing Center for Infectious Disease"/>
            <person name="Wu L."/>
            <person name="Ma J."/>
        </authorList>
    </citation>
    <scope>NUCLEOTIDE SEQUENCE [LARGE SCALE GENOMIC DNA]</scope>
    <source>
        <strain evidence="5">CGMCC 4.7317</strain>
    </source>
</reference>
<gene>
    <name evidence="4" type="primary">ssb</name>
    <name evidence="4" type="ORF">ACFQGU_14775</name>
</gene>
<sequence length="145" mass="15698">MRSTLTLAGNLTSNVTLRATAGGAVANFRMAVNDDWFDKKSGQWRSRTVYLQVSAWRRLAEHVADSLALGQPVLVVGRLRQREYEKDGQSHTVVEVEADAIGHDLSWGRARFERAPRGPQTADVAGTSGVAEPETVVVEHSGAAA</sequence>
<dbReference type="Pfam" id="PF00436">
    <property type="entry name" value="SSB"/>
    <property type="match status" value="1"/>
</dbReference>
<comment type="caution">
    <text evidence="2">Lacks conserved residue(s) required for the propagation of feature annotation.</text>
</comment>
<proteinExistence type="inferred from homology"/>
<dbReference type="SUPFAM" id="SSF50249">
    <property type="entry name" value="Nucleic acid-binding proteins"/>
    <property type="match status" value="1"/>
</dbReference>
<dbReference type="RefSeq" id="WP_386767960.1">
    <property type="nucleotide sequence ID" value="NZ_JBHSTI010000008.1"/>
</dbReference>
<dbReference type="GO" id="GO:0003677">
    <property type="term" value="F:DNA binding"/>
    <property type="evidence" value="ECO:0007669"/>
    <property type="project" value="UniProtKB-KW"/>
</dbReference>
<dbReference type="Proteomes" id="UP001596138">
    <property type="component" value="Unassembled WGS sequence"/>
</dbReference>
<evidence type="ECO:0000256" key="1">
    <source>
        <dbReference type="ARBA" id="ARBA00023125"/>
    </source>
</evidence>
<evidence type="ECO:0000313" key="4">
    <source>
        <dbReference type="EMBL" id="MFC6239145.1"/>
    </source>
</evidence>
<comment type="subunit">
    <text evidence="2">Homotetramer.</text>
</comment>
<dbReference type="NCBIfam" id="TIGR00621">
    <property type="entry name" value="ssb"/>
    <property type="match status" value="1"/>
</dbReference>
<accession>A0ABW1T4Z8</accession>
<dbReference type="PIRSF" id="PIRSF002070">
    <property type="entry name" value="SSB"/>
    <property type="match status" value="1"/>
</dbReference>
<dbReference type="Gene3D" id="2.40.50.140">
    <property type="entry name" value="Nucleic acid-binding proteins"/>
    <property type="match status" value="1"/>
</dbReference>
<evidence type="ECO:0000256" key="3">
    <source>
        <dbReference type="PIRNR" id="PIRNR002070"/>
    </source>
</evidence>
<organism evidence="4 5">
    <name type="scientific">Longivirga aurantiaca</name>
    <dbReference type="NCBI Taxonomy" id="1837743"/>
    <lineage>
        <taxon>Bacteria</taxon>
        <taxon>Bacillati</taxon>
        <taxon>Actinomycetota</taxon>
        <taxon>Actinomycetes</taxon>
        <taxon>Sporichthyales</taxon>
        <taxon>Sporichthyaceae</taxon>
        <taxon>Longivirga</taxon>
    </lineage>
</organism>
<evidence type="ECO:0000256" key="2">
    <source>
        <dbReference type="HAMAP-Rule" id="MF_00984"/>
    </source>
</evidence>
<name>A0ABW1T4Z8_9ACTN</name>